<dbReference type="Pfam" id="PF00043">
    <property type="entry name" value="GST_C"/>
    <property type="match status" value="1"/>
</dbReference>
<keyword evidence="5" id="KW-0808">Transferase</keyword>
<dbReference type="InterPro" id="IPR004045">
    <property type="entry name" value="Glutathione_S-Trfase_N"/>
</dbReference>
<keyword evidence="3" id="KW-0963">Cytoplasm</keyword>
<reference evidence="11 12" key="1">
    <citation type="submission" date="2020-12" db="EMBL/GenBank/DDBJ databases">
        <title>Concerted genomic and epigenomic changes stabilize Arabidopsis allopolyploids.</title>
        <authorList>
            <person name="Chen Z."/>
        </authorList>
    </citation>
    <scope>NUCLEOTIDE SEQUENCE [LARGE SCALE GENOMIC DNA]</scope>
    <source>
        <strain evidence="11">Allo738</strain>
        <tissue evidence="11">Leaf</tissue>
    </source>
</reference>
<feature type="region of interest" description="Disordered" evidence="8">
    <location>
        <begin position="283"/>
        <end position="369"/>
    </location>
</feature>
<evidence type="ECO:0000259" key="9">
    <source>
        <dbReference type="PROSITE" id="PS50404"/>
    </source>
</evidence>
<dbReference type="AlphaFoldDB" id="A0A8T1XHW4"/>
<evidence type="ECO:0000256" key="6">
    <source>
        <dbReference type="ARBA" id="ARBA00025743"/>
    </source>
</evidence>
<dbReference type="PANTHER" id="PTHR33492">
    <property type="entry name" value="OSJNBA0043A12.37 PROTEIN-RELATED"/>
    <property type="match status" value="1"/>
</dbReference>
<feature type="region of interest" description="Disordered" evidence="8">
    <location>
        <begin position="397"/>
        <end position="419"/>
    </location>
</feature>
<comment type="catalytic activity">
    <reaction evidence="7">
        <text>RX + glutathione = an S-substituted glutathione + a halide anion + H(+)</text>
        <dbReference type="Rhea" id="RHEA:16437"/>
        <dbReference type="ChEBI" id="CHEBI:15378"/>
        <dbReference type="ChEBI" id="CHEBI:16042"/>
        <dbReference type="ChEBI" id="CHEBI:17792"/>
        <dbReference type="ChEBI" id="CHEBI:57925"/>
        <dbReference type="ChEBI" id="CHEBI:90779"/>
        <dbReference type="EC" id="2.5.1.18"/>
    </reaction>
</comment>
<proteinExistence type="inferred from homology"/>
<dbReference type="PROSITE" id="PS50405">
    <property type="entry name" value="GST_CTER"/>
    <property type="match status" value="1"/>
</dbReference>
<evidence type="ECO:0000256" key="1">
    <source>
        <dbReference type="ARBA" id="ARBA00004514"/>
    </source>
</evidence>
<comment type="similarity">
    <text evidence="6">Belongs to the GST superfamily. Tau family.</text>
</comment>
<feature type="domain" description="GST N-terminal" evidence="9">
    <location>
        <begin position="8"/>
        <end position="87"/>
    </location>
</feature>
<evidence type="ECO:0000313" key="12">
    <source>
        <dbReference type="Proteomes" id="UP000694240"/>
    </source>
</evidence>
<name>A0A8T1XHW4_9BRAS</name>
<dbReference type="InterPro" id="IPR045073">
    <property type="entry name" value="Omega/Tau-like"/>
</dbReference>
<dbReference type="CDD" id="cd03185">
    <property type="entry name" value="GST_C_Tau"/>
    <property type="match status" value="1"/>
</dbReference>
<feature type="region of interest" description="Disordered" evidence="8">
    <location>
        <begin position="229"/>
        <end position="266"/>
    </location>
</feature>
<dbReference type="PANTHER" id="PTHR33492:SF9">
    <property type="entry name" value="GB|AAB80672.1"/>
    <property type="match status" value="1"/>
</dbReference>
<dbReference type="GO" id="GO:0005829">
    <property type="term" value="C:cytosol"/>
    <property type="evidence" value="ECO:0007669"/>
    <property type="project" value="UniProtKB-SubCell"/>
</dbReference>
<dbReference type="InterPro" id="IPR040079">
    <property type="entry name" value="Glutathione_S-Trfase"/>
</dbReference>
<dbReference type="FunFam" id="3.40.30.10:FF:000014">
    <property type="entry name" value="Tau class glutathione S-transferase"/>
    <property type="match status" value="1"/>
</dbReference>
<dbReference type="InterPro" id="IPR045074">
    <property type="entry name" value="GST_C_Tau"/>
</dbReference>
<evidence type="ECO:0000256" key="2">
    <source>
        <dbReference type="ARBA" id="ARBA00012452"/>
    </source>
</evidence>
<feature type="compositionally biased region" description="Low complexity" evidence="8">
    <location>
        <begin position="310"/>
        <end position="345"/>
    </location>
</feature>
<evidence type="ECO:0000256" key="4">
    <source>
        <dbReference type="ARBA" id="ARBA00022575"/>
    </source>
</evidence>
<dbReference type="SFLD" id="SFLDG00358">
    <property type="entry name" value="Main_(cytGST)"/>
    <property type="match status" value="1"/>
</dbReference>
<accession>A0A8T1XHW4</accession>
<dbReference type="InterPro" id="IPR010987">
    <property type="entry name" value="Glutathione-S-Trfase_C-like"/>
</dbReference>
<keyword evidence="4" id="KW-0216">Detoxification</keyword>
<dbReference type="SFLD" id="SFLDG01152">
    <property type="entry name" value="Main.3:_Omega-_and_Tau-like"/>
    <property type="match status" value="1"/>
</dbReference>
<dbReference type="Proteomes" id="UP000694240">
    <property type="component" value="Chromosome 13"/>
</dbReference>
<gene>
    <name evidence="11" type="ORF">ISN45_Aa08g014540</name>
</gene>
<dbReference type="CDD" id="cd03058">
    <property type="entry name" value="GST_N_Tau"/>
    <property type="match status" value="1"/>
</dbReference>
<evidence type="ECO:0000256" key="3">
    <source>
        <dbReference type="ARBA" id="ARBA00022490"/>
    </source>
</evidence>
<comment type="subcellular location">
    <subcellularLocation>
        <location evidence="1">Cytoplasm</location>
        <location evidence="1">Cytosol</location>
    </subcellularLocation>
</comment>
<dbReference type="EC" id="2.5.1.18" evidence="2"/>
<feature type="compositionally biased region" description="Polar residues" evidence="8">
    <location>
        <begin position="348"/>
        <end position="361"/>
    </location>
</feature>
<dbReference type="GO" id="GO:0006749">
    <property type="term" value="P:glutathione metabolic process"/>
    <property type="evidence" value="ECO:0007669"/>
    <property type="project" value="InterPro"/>
</dbReference>
<dbReference type="Pfam" id="PF02798">
    <property type="entry name" value="GST_N"/>
    <property type="match status" value="1"/>
</dbReference>
<evidence type="ECO:0000256" key="7">
    <source>
        <dbReference type="ARBA" id="ARBA00047960"/>
    </source>
</evidence>
<evidence type="ECO:0000313" key="11">
    <source>
        <dbReference type="EMBL" id="KAG7533857.1"/>
    </source>
</evidence>
<feature type="compositionally biased region" description="Gly residues" evidence="8">
    <location>
        <begin position="400"/>
        <end position="410"/>
    </location>
</feature>
<organism evidence="11 12">
    <name type="scientific">Arabidopsis thaliana x Arabidopsis arenosa</name>
    <dbReference type="NCBI Taxonomy" id="1240361"/>
    <lineage>
        <taxon>Eukaryota</taxon>
        <taxon>Viridiplantae</taxon>
        <taxon>Streptophyta</taxon>
        <taxon>Embryophyta</taxon>
        <taxon>Tracheophyta</taxon>
        <taxon>Spermatophyta</taxon>
        <taxon>Magnoliopsida</taxon>
        <taxon>eudicotyledons</taxon>
        <taxon>Gunneridae</taxon>
        <taxon>Pentapetalae</taxon>
        <taxon>rosids</taxon>
        <taxon>malvids</taxon>
        <taxon>Brassicales</taxon>
        <taxon>Brassicaceae</taxon>
        <taxon>Camelineae</taxon>
        <taxon>Arabidopsis</taxon>
    </lineage>
</organism>
<evidence type="ECO:0000256" key="5">
    <source>
        <dbReference type="ARBA" id="ARBA00022679"/>
    </source>
</evidence>
<dbReference type="GO" id="GO:0004364">
    <property type="term" value="F:glutathione transferase activity"/>
    <property type="evidence" value="ECO:0007669"/>
    <property type="project" value="UniProtKB-EC"/>
</dbReference>
<comment type="caution">
    <text evidence="11">The sequence shown here is derived from an EMBL/GenBank/DDBJ whole genome shotgun (WGS) entry which is preliminary data.</text>
</comment>
<dbReference type="SFLD" id="SFLDS00019">
    <property type="entry name" value="Glutathione_Transferase_(cytos"/>
    <property type="match status" value="1"/>
</dbReference>
<evidence type="ECO:0000256" key="8">
    <source>
        <dbReference type="SAM" id="MobiDB-lite"/>
    </source>
</evidence>
<dbReference type="PROSITE" id="PS50404">
    <property type="entry name" value="GST_NTER"/>
    <property type="match status" value="1"/>
</dbReference>
<evidence type="ECO:0000259" key="10">
    <source>
        <dbReference type="PROSITE" id="PS50405"/>
    </source>
</evidence>
<sequence>MTERSDSEEVKLLGMWASPFSRRIEIALTLKDVSYEFSEEDITNKSSLLLQLNPVYKMIPVLVHNGKPISESLLILEYIDETWRDNPILPQDPYERAMARFWAKFVDEHIYVTAMKVVGKIGEERDAVVEATRDLLMFLEKELVEKDFFGGRSLGFVDIVATLVAFWLMRTEEIVGVKVVPVEKFPEIHRWRFELFEVSIKTKTTSFWAVTEVLTGVSGSVNVLLEMGETTKGDATKPPPNQISSPKDSSLDHQAPNPSLLHHHHHHHQSFLPSPIFIPTVSSPGAPVIPKRPRFNTSGGLSPPQWKALPSPSTVPTASTISSSPTPSTAVVTASSTETAGSSPPGQEATNSEKQQQQQPKAESFQHKFRKGKYVSPVWKPNEMLWLARAWRAQYQNQGTGSGSGSGSGEGRGKTRAEKDREVAEYLNRHGINRDSKIAGTKWDNMLGEFRKVYEWEKCGDQDKYGKSYFRLSPYERKQHRLPASFDEEVYQELALFMGPRVRAPTINRGGGGGATVTVASTPPSVEALPPPLYPALMTSRDEYDIENNPISSIGRGKRLALSPLGDDHPQYPYSHNIARGSGLFSNKSLYNPFFEMIPSSSSSSSSLKDLRRIGKIRLTWEESVNLWAEEGDVDYGRIRVSGSSFLNADELTYLDDSMVACKMESFEDGPLKGFSLDKFISGQHLKVFGRQKSTSSSAPSPSAISTLEFQDPSEHFLSKLRVPAGNTPSLFELARYLQEPPPENLRFPLRPDVYKDLPPGKELFFSISSTELLDCRAITYDVIGPIMSRLNPNTGFVISSKDSLISLWDDCVNRMVSKFCEMVVLRKPDSSSWIENVQDQWPNVMGFVKGFGLWRGEETDKVREEAADPSSLLVEKILWSYNDLPYILGYHAIGFTVTFCALSLSSQDQVICTDLYSFNVSSPSDRIKALVPCYRLASLLPLLADRCTTRPLCYNDFERIDHGDYVTEVTPNTVTKYYSSKRKWMGVKGIYDFLDQRVPHAEHLDRASEKDLSLSFKPRGIRVKPQNIDQLIDSLMCVTKALVALHDLSFMHRDMGWHNVMRSTETITTTDTDWFVCGFDAAVEAPQLNPHRPVAKAVMEEEEERGRHAPEMERGLHAVKVDVWGVGYMIKTCGLSNVPKILRDLQGKCLEPNQENRPTAADCFHHLLQVQSASTSSY</sequence>
<dbReference type="GO" id="GO:0009407">
    <property type="term" value="P:toxin catabolic process"/>
    <property type="evidence" value="ECO:0007669"/>
    <property type="project" value="UniProtKB-ARBA"/>
</dbReference>
<feature type="domain" description="GST C-terminal" evidence="10">
    <location>
        <begin position="92"/>
        <end position="217"/>
    </location>
</feature>
<dbReference type="EMBL" id="JAEFBK010000013">
    <property type="protein sequence ID" value="KAG7533857.1"/>
    <property type="molecule type" value="Genomic_DNA"/>
</dbReference>
<dbReference type="InterPro" id="IPR004046">
    <property type="entry name" value="GST_C"/>
</dbReference>
<keyword evidence="12" id="KW-1185">Reference proteome</keyword>
<protein>
    <recommendedName>
        <fullName evidence="2">glutathione transferase</fullName>
        <ecNumber evidence="2">2.5.1.18</ecNumber>
    </recommendedName>
</protein>